<protein>
    <submittedName>
        <fullName evidence="3">Uncharacterized protein</fullName>
    </submittedName>
</protein>
<reference evidence="3 4" key="1">
    <citation type="submission" date="2009-12" db="EMBL/GenBank/DDBJ databases">
        <title>The draft genome of Batrachochytrium dendrobatidis.</title>
        <authorList>
            <consortium name="US DOE Joint Genome Institute (JGI-PGF)"/>
            <person name="Kuo A."/>
            <person name="Salamov A."/>
            <person name="Schmutz J."/>
            <person name="Lucas S."/>
            <person name="Pitluck S."/>
            <person name="Rosenblum E."/>
            <person name="Stajich J."/>
            <person name="Eisen M."/>
            <person name="Grigoriev I.V."/>
        </authorList>
    </citation>
    <scope>NUCLEOTIDE SEQUENCE [LARGE SCALE GENOMIC DNA]</scope>
    <source>
        <strain evidence="4">JAM81 / FGSC 10211</strain>
    </source>
</reference>
<dbReference type="EMBL" id="GL882887">
    <property type="protein sequence ID" value="EGF78972.1"/>
    <property type="molecule type" value="Genomic_DNA"/>
</dbReference>
<dbReference type="AlphaFoldDB" id="F4P719"/>
<feature type="compositionally biased region" description="Basic and acidic residues" evidence="1">
    <location>
        <begin position="264"/>
        <end position="289"/>
    </location>
</feature>
<feature type="compositionally biased region" description="Basic and acidic residues" evidence="1">
    <location>
        <begin position="312"/>
        <end position="327"/>
    </location>
</feature>
<evidence type="ECO:0000313" key="4">
    <source>
        <dbReference type="Proteomes" id="UP000007241"/>
    </source>
</evidence>
<dbReference type="Proteomes" id="UP000007241">
    <property type="component" value="Unassembled WGS sequence"/>
</dbReference>
<keyword evidence="2" id="KW-0732">Signal</keyword>
<feature type="signal peptide" evidence="2">
    <location>
        <begin position="1"/>
        <end position="18"/>
    </location>
</feature>
<evidence type="ECO:0000313" key="3">
    <source>
        <dbReference type="EMBL" id="EGF78972.1"/>
    </source>
</evidence>
<keyword evidence="4" id="KW-1185">Reference proteome</keyword>
<accession>F4P719</accession>
<dbReference type="HOGENOM" id="CLU_741827_0_0_1"/>
<feature type="compositionally biased region" description="Basic and acidic residues" evidence="1">
    <location>
        <begin position="216"/>
        <end position="241"/>
    </location>
</feature>
<evidence type="ECO:0000256" key="1">
    <source>
        <dbReference type="SAM" id="MobiDB-lite"/>
    </source>
</evidence>
<feature type="chain" id="PRO_5003319854" evidence="2">
    <location>
        <begin position="19"/>
        <end position="373"/>
    </location>
</feature>
<gene>
    <name evidence="3" type="ORF">BATDEDRAFT_90234</name>
</gene>
<evidence type="ECO:0000256" key="2">
    <source>
        <dbReference type="SAM" id="SignalP"/>
    </source>
</evidence>
<dbReference type="InParanoid" id="F4P719"/>
<name>F4P719_BATDJ</name>
<dbReference type="RefSeq" id="XP_006680524.1">
    <property type="nucleotide sequence ID" value="XM_006680461.1"/>
</dbReference>
<organism evidence="3 4">
    <name type="scientific">Batrachochytrium dendrobatidis (strain JAM81 / FGSC 10211)</name>
    <name type="common">Frog chytrid fungus</name>
    <dbReference type="NCBI Taxonomy" id="684364"/>
    <lineage>
        <taxon>Eukaryota</taxon>
        <taxon>Fungi</taxon>
        <taxon>Fungi incertae sedis</taxon>
        <taxon>Chytridiomycota</taxon>
        <taxon>Chytridiomycota incertae sedis</taxon>
        <taxon>Chytridiomycetes</taxon>
        <taxon>Rhizophydiales</taxon>
        <taxon>Rhizophydiales incertae sedis</taxon>
        <taxon>Batrachochytrium</taxon>
    </lineage>
</organism>
<sequence>MKLVQLNILLGVSSMALAATPAINSEHESHLQRRALELSEQDMHLFARSPIPVIPTAQGIADGGTLSGIQQNPTNAVPGNSGQSIWTPELKARINGLANIGGKAKESIAQAERNMGSSGQPLLNSQQKASLEKISLDGQRLKRIIDHVDKTGVRLGQPLGSLGFSDLSPKTRANLINLEGAKRRLEENVNRVIQKVPKSKQQSGGSKLPERISPQMKERITSLEQQMKGRSEPGDGVVKTKQDKHKPSQQSGGSKLSERISPQMKERITSLEQQMKGRSEPGDGVVKTKQDKHKPSQQSGGSKLSERISPQIKERITSLEQQMKGRSEPGGSSKLPKSEKKALRMEQKKVARAQVIAQKKVQLPTTFGKMMGK</sequence>
<feature type="region of interest" description="Disordered" evidence="1">
    <location>
        <begin position="194"/>
        <end position="347"/>
    </location>
</feature>
<feature type="compositionally biased region" description="Basic and acidic residues" evidence="1">
    <location>
        <begin position="336"/>
        <end position="347"/>
    </location>
</feature>
<dbReference type="GeneID" id="18243802"/>
<proteinExistence type="predicted"/>